<comment type="caution">
    <text evidence="5">The sequence shown here is derived from an EMBL/GenBank/DDBJ whole genome shotgun (WGS) entry which is preliminary data.</text>
</comment>
<evidence type="ECO:0000313" key="6">
    <source>
        <dbReference type="Proteomes" id="UP000288716"/>
    </source>
</evidence>
<dbReference type="EMBL" id="NCKV01014374">
    <property type="protein sequence ID" value="RWS20972.1"/>
    <property type="molecule type" value="Genomic_DNA"/>
</dbReference>
<sequence length="266" mass="31431">MATFIDDQEELWKKCPFNPIHCVSKRRYAVHLLKCPDRNRKGMICCPYNIRHRIEEHEFHNHIQVCEDRNQYLRSAVEEHCFKKETGKCYLYESSEKSFAFEDDDFENNSKKYEEYALSIKDDSMTVVIPGLQEKVEAEMLAEKLEKMELIPSAVAVQRLPKMNRKKLHKLLIALKKTKQIEAENELGKEEKYDFYKEWDVNFIDKQSDFEKNTISIEKQNIETKVSNIDNEFGKILNIDSDEENDAPQYVNECLSTKIMKPNIPC</sequence>
<evidence type="ECO:0000256" key="1">
    <source>
        <dbReference type="ARBA" id="ARBA00022723"/>
    </source>
</evidence>
<gene>
    <name evidence="5" type="ORF">B4U80_06792</name>
</gene>
<evidence type="ECO:0000256" key="2">
    <source>
        <dbReference type="ARBA" id="ARBA00022771"/>
    </source>
</evidence>
<dbReference type="InterPro" id="IPR022776">
    <property type="entry name" value="TRM13/UPF0224_CHHC_Znf_dom"/>
</dbReference>
<evidence type="ECO:0000259" key="4">
    <source>
        <dbReference type="PROSITE" id="PS51800"/>
    </source>
</evidence>
<evidence type="ECO:0000313" key="5">
    <source>
        <dbReference type="EMBL" id="RWS20972.1"/>
    </source>
</evidence>
<keyword evidence="1" id="KW-0479">Metal-binding</keyword>
<dbReference type="GO" id="GO:0008270">
    <property type="term" value="F:zinc ion binding"/>
    <property type="evidence" value="ECO:0007669"/>
    <property type="project" value="UniProtKB-KW"/>
</dbReference>
<dbReference type="Proteomes" id="UP000288716">
    <property type="component" value="Unassembled WGS sequence"/>
</dbReference>
<protein>
    <submittedName>
        <fullName evidence="5">Gametocyte-specific factor 1-like protein</fullName>
    </submittedName>
</protein>
<dbReference type="PROSITE" id="PS51800">
    <property type="entry name" value="ZF_CHHC_U11_48K"/>
    <property type="match status" value="2"/>
</dbReference>
<evidence type="ECO:0000256" key="3">
    <source>
        <dbReference type="ARBA" id="ARBA00022833"/>
    </source>
</evidence>
<organism evidence="5 6">
    <name type="scientific">Leptotrombidium deliense</name>
    <dbReference type="NCBI Taxonomy" id="299467"/>
    <lineage>
        <taxon>Eukaryota</taxon>
        <taxon>Metazoa</taxon>
        <taxon>Ecdysozoa</taxon>
        <taxon>Arthropoda</taxon>
        <taxon>Chelicerata</taxon>
        <taxon>Arachnida</taxon>
        <taxon>Acari</taxon>
        <taxon>Acariformes</taxon>
        <taxon>Trombidiformes</taxon>
        <taxon>Prostigmata</taxon>
        <taxon>Anystina</taxon>
        <taxon>Parasitengona</taxon>
        <taxon>Trombiculoidea</taxon>
        <taxon>Trombiculidae</taxon>
        <taxon>Leptotrombidium</taxon>
    </lineage>
</organism>
<proteinExistence type="predicted"/>
<keyword evidence="2" id="KW-0863">Zinc-finger</keyword>
<reference evidence="5 6" key="1">
    <citation type="journal article" date="2018" name="Gigascience">
        <title>Genomes of trombidid mites reveal novel predicted allergens and laterally-transferred genes associated with secondary metabolism.</title>
        <authorList>
            <person name="Dong X."/>
            <person name="Chaisiri K."/>
            <person name="Xia D."/>
            <person name="Armstrong S.D."/>
            <person name="Fang Y."/>
            <person name="Donnelly M.J."/>
            <person name="Kadowaki T."/>
            <person name="McGarry J.W."/>
            <person name="Darby A.C."/>
            <person name="Makepeace B.L."/>
        </authorList>
    </citation>
    <scope>NUCLEOTIDE SEQUENCE [LARGE SCALE GENOMIC DNA]</scope>
    <source>
        <strain evidence="5">UoL-UT</strain>
    </source>
</reference>
<keyword evidence="3" id="KW-0862">Zinc</keyword>
<feature type="domain" description="CHHC U11-48K-type" evidence="4">
    <location>
        <begin position="12"/>
        <end position="39"/>
    </location>
</feature>
<dbReference type="VEuPathDB" id="VectorBase:LDEU011068"/>
<dbReference type="AlphaFoldDB" id="A0A443S0A3"/>
<dbReference type="Pfam" id="PF05253">
    <property type="entry name" value="zf-U11-48K"/>
    <property type="match status" value="2"/>
</dbReference>
<dbReference type="OrthoDB" id="5839404at2759"/>
<name>A0A443S0A3_9ACAR</name>
<feature type="domain" description="CHHC U11-48K-type" evidence="4">
    <location>
        <begin position="43"/>
        <end position="70"/>
    </location>
</feature>
<accession>A0A443S0A3</accession>
<keyword evidence="6" id="KW-1185">Reference proteome</keyword>